<accession>A0AA35LVG9</accession>
<dbReference type="AlphaFoldDB" id="A0AA35LVG9"/>
<keyword evidence="1" id="KW-0812">Transmembrane</keyword>
<protein>
    <submittedName>
        <fullName evidence="2">Uncharacterized protein</fullName>
    </submittedName>
</protein>
<sequence>MPKESLVIGSVLHHILPFGLFRTGSAVGFWILLCTSSGLLRMSQVGLPGVMCDRGDGDRRRVEVILRESTDL</sequence>
<proteinExistence type="predicted"/>
<reference evidence="2" key="1">
    <citation type="submission" date="2023-01" db="EMBL/GenBank/DDBJ databases">
        <authorList>
            <person name="Piombo E."/>
        </authorList>
    </citation>
    <scope>NUCLEOTIDE SEQUENCE</scope>
</reference>
<keyword evidence="3" id="KW-1185">Reference proteome</keyword>
<evidence type="ECO:0000313" key="3">
    <source>
        <dbReference type="Proteomes" id="UP001160390"/>
    </source>
</evidence>
<comment type="caution">
    <text evidence="2">The sequence shown here is derived from an EMBL/GenBank/DDBJ whole genome shotgun (WGS) entry which is preliminary data.</text>
</comment>
<dbReference type="Proteomes" id="UP001160390">
    <property type="component" value="Unassembled WGS sequence"/>
</dbReference>
<dbReference type="EMBL" id="CABFNP030000705">
    <property type="protein sequence ID" value="CAI6081456.1"/>
    <property type="molecule type" value="Genomic_DNA"/>
</dbReference>
<evidence type="ECO:0000313" key="2">
    <source>
        <dbReference type="EMBL" id="CAI6081456.1"/>
    </source>
</evidence>
<organism evidence="2 3">
    <name type="scientific">Clonostachys chloroleuca</name>
    <dbReference type="NCBI Taxonomy" id="1926264"/>
    <lineage>
        <taxon>Eukaryota</taxon>
        <taxon>Fungi</taxon>
        <taxon>Dikarya</taxon>
        <taxon>Ascomycota</taxon>
        <taxon>Pezizomycotina</taxon>
        <taxon>Sordariomycetes</taxon>
        <taxon>Hypocreomycetidae</taxon>
        <taxon>Hypocreales</taxon>
        <taxon>Bionectriaceae</taxon>
        <taxon>Clonostachys</taxon>
    </lineage>
</organism>
<feature type="transmembrane region" description="Helical" evidence="1">
    <location>
        <begin position="12"/>
        <end position="33"/>
    </location>
</feature>
<keyword evidence="1" id="KW-0472">Membrane</keyword>
<gene>
    <name evidence="2" type="ORF">CCHLO57077_00004073</name>
</gene>
<evidence type="ECO:0000256" key="1">
    <source>
        <dbReference type="SAM" id="Phobius"/>
    </source>
</evidence>
<keyword evidence="1" id="KW-1133">Transmembrane helix</keyword>
<name>A0AA35LVG9_9HYPO</name>